<keyword evidence="4" id="KW-1185">Reference proteome</keyword>
<feature type="compositionally biased region" description="Polar residues" evidence="1">
    <location>
        <begin position="1"/>
        <end position="16"/>
    </location>
</feature>
<dbReference type="OrthoDB" id="605154at2759"/>
<dbReference type="Gramene" id="TVU06479">
    <property type="protein sequence ID" value="TVU06479"/>
    <property type="gene ID" value="EJB05_49697"/>
</dbReference>
<proteinExistence type="predicted"/>
<keyword evidence="2" id="KW-0472">Membrane</keyword>
<evidence type="ECO:0000313" key="3">
    <source>
        <dbReference type="EMBL" id="TVU06479.1"/>
    </source>
</evidence>
<sequence>MQEPAATNSTAAQDGSGSPPRPIIIAVVGERTRNVDPDEYKPHHVAIGPYHRVNDPDLARDDEKKRSLRTVLAAASPNVTVKVYLEELEKLRDEATRCYEYQEFEGISSNDFVRMLMLDACYLLAFFGDIDKYVDGRPKNNESTVVSNGHEGGGYHSGNADKVMDIAAVRDVFFLAENQVPFFIIDRIYRLSNLEGSISATDALSTYVRKLLRKGMYSVATPNVHLQQDPGNLLHLLHMHLQPTEPRNATTSNPVGRWRTATDYYFSAGVSFKNRPLGTDGCQCILDVRLVDGGSTLEIPCLNIDDNTWRILRNLVALEQHNSGATGTNFTAYCVFMSQLACNESDVKLLSRRGVISHCCGNHVEVAKFFTDLCKGILFNPDDDKGNYLKATFQALEKRCHSRHQRWMAWLRQKYFKNPWLTVGLAAAAIGLACAVVQAVYSVLSYKH</sequence>
<protein>
    <submittedName>
        <fullName evidence="3">Uncharacterized protein</fullName>
    </submittedName>
</protein>
<name>A0A5J9T4X3_9POAL</name>
<dbReference type="AlphaFoldDB" id="A0A5J9T4X3"/>
<comment type="caution">
    <text evidence="3">The sequence shown here is derived from an EMBL/GenBank/DDBJ whole genome shotgun (WGS) entry which is preliminary data.</text>
</comment>
<dbReference type="InterPro" id="IPR004158">
    <property type="entry name" value="DUF247_pln"/>
</dbReference>
<accession>A0A5J9T4X3</accession>
<dbReference type="PANTHER" id="PTHR31170">
    <property type="entry name" value="BNAC04G53230D PROTEIN"/>
    <property type="match status" value="1"/>
</dbReference>
<feature type="region of interest" description="Disordered" evidence="1">
    <location>
        <begin position="1"/>
        <end position="22"/>
    </location>
</feature>
<feature type="transmembrane region" description="Helical" evidence="2">
    <location>
        <begin position="420"/>
        <end position="444"/>
    </location>
</feature>
<gene>
    <name evidence="3" type="ORF">EJB05_49697</name>
</gene>
<feature type="non-terminal residue" evidence="3">
    <location>
        <position position="1"/>
    </location>
</feature>
<keyword evidence="2" id="KW-1133">Transmembrane helix</keyword>
<evidence type="ECO:0000313" key="4">
    <source>
        <dbReference type="Proteomes" id="UP000324897"/>
    </source>
</evidence>
<evidence type="ECO:0000256" key="2">
    <source>
        <dbReference type="SAM" id="Phobius"/>
    </source>
</evidence>
<dbReference type="EMBL" id="RWGY01000051">
    <property type="protein sequence ID" value="TVU06479.1"/>
    <property type="molecule type" value="Genomic_DNA"/>
</dbReference>
<keyword evidence="2" id="KW-0812">Transmembrane</keyword>
<dbReference type="Pfam" id="PF03140">
    <property type="entry name" value="DUF247"/>
    <property type="match status" value="1"/>
</dbReference>
<organism evidence="3 4">
    <name type="scientific">Eragrostis curvula</name>
    <name type="common">weeping love grass</name>
    <dbReference type="NCBI Taxonomy" id="38414"/>
    <lineage>
        <taxon>Eukaryota</taxon>
        <taxon>Viridiplantae</taxon>
        <taxon>Streptophyta</taxon>
        <taxon>Embryophyta</taxon>
        <taxon>Tracheophyta</taxon>
        <taxon>Spermatophyta</taxon>
        <taxon>Magnoliopsida</taxon>
        <taxon>Liliopsida</taxon>
        <taxon>Poales</taxon>
        <taxon>Poaceae</taxon>
        <taxon>PACMAD clade</taxon>
        <taxon>Chloridoideae</taxon>
        <taxon>Eragrostideae</taxon>
        <taxon>Eragrostidinae</taxon>
        <taxon>Eragrostis</taxon>
    </lineage>
</organism>
<evidence type="ECO:0000256" key="1">
    <source>
        <dbReference type="SAM" id="MobiDB-lite"/>
    </source>
</evidence>
<dbReference type="Proteomes" id="UP000324897">
    <property type="component" value="Unassembled WGS sequence"/>
</dbReference>
<dbReference type="PANTHER" id="PTHR31170:SF18">
    <property type="entry name" value="(WILD MALAYSIAN BANANA) HYPOTHETICAL PROTEIN"/>
    <property type="match status" value="1"/>
</dbReference>
<reference evidence="3 4" key="1">
    <citation type="journal article" date="2019" name="Sci. Rep.">
        <title>A high-quality genome of Eragrostis curvula grass provides insights into Poaceae evolution and supports new strategies to enhance forage quality.</title>
        <authorList>
            <person name="Carballo J."/>
            <person name="Santos B.A.C.M."/>
            <person name="Zappacosta D."/>
            <person name="Garbus I."/>
            <person name="Selva J.P."/>
            <person name="Gallo C.A."/>
            <person name="Diaz A."/>
            <person name="Albertini E."/>
            <person name="Caccamo M."/>
            <person name="Echenique V."/>
        </authorList>
    </citation>
    <scope>NUCLEOTIDE SEQUENCE [LARGE SCALE GENOMIC DNA]</scope>
    <source>
        <strain evidence="4">cv. Victoria</strain>
        <tissue evidence="3">Leaf</tissue>
    </source>
</reference>